<evidence type="ECO:0000256" key="1">
    <source>
        <dbReference type="SAM" id="MobiDB-lite"/>
    </source>
</evidence>
<proteinExistence type="predicted"/>
<reference evidence="2 3" key="1">
    <citation type="submission" date="2022-11" db="EMBL/GenBank/DDBJ databases">
        <title>Whole genome sequence of Eschrichtius robustus ER-17-0199.</title>
        <authorList>
            <person name="Bruniche-Olsen A."/>
            <person name="Black A.N."/>
            <person name="Fields C.J."/>
            <person name="Walden K."/>
            <person name="Dewoody J.A."/>
        </authorList>
    </citation>
    <scope>NUCLEOTIDE SEQUENCE [LARGE SCALE GENOMIC DNA]</scope>
    <source>
        <strain evidence="2">ER-17-0199</strain>
        <tissue evidence="2">Blubber</tissue>
    </source>
</reference>
<protein>
    <submittedName>
        <fullName evidence="2">Uncharacterized protein</fullName>
    </submittedName>
</protein>
<accession>A0AB34GLT6</accession>
<dbReference type="Proteomes" id="UP001159641">
    <property type="component" value="Unassembled WGS sequence"/>
</dbReference>
<comment type="caution">
    <text evidence="2">The sequence shown here is derived from an EMBL/GenBank/DDBJ whole genome shotgun (WGS) entry which is preliminary data.</text>
</comment>
<evidence type="ECO:0000313" key="3">
    <source>
        <dbReference type="Proteomes" id="UP001159641"/>
    </source>
</evidence>
<dbReference type="EMBL" id="JAIQCJ010002160">
    <property type="protein sequence ID" value="KAJ8780384.1"/>
    <property type="molecule type" value="Genomic_DNA"/>
</dbReference>
<keyword evidence="3" id="KW-1185">Reference proteome</keyword>
<feature type="region of interest" description="Disordered" evidence="1">
    <location>
        <begin position="22"/>
        <end position="49"/>
    </location>
</feature>
<sequence>MGNCCWTQCFGLLRKEAGRLQRGGGGGGGGEILAGRAITRGKSDGRHHL</sequence>
<gene>
    <name evidence="2" type="ORF">J1605_011648</name>
</gene>
<organism evidence="2 3">
    <name type="scientific">Eschrichtius robustus</name>
    <name type="common">California gray whale</name>
    <name type="synonym">Eschrichtius gibbosus</name>
    <dbReference type="NCBI Taxonomy" id="9764"/>
    <lineage>
        <taxon>Eukaryota</taxon>
        <taxon>Metazoa</taxon>
        <taxon>Chordata</taxon>
        <taxon>Craniata</taxon>
        <taxon>Vertebrata</taxon>
        <taxon>Euteleostomi</taxon>
        <taxon>Mammalia</taxon>
        <taxon>Eutheria</taxon>
        <taxon>Laurasiatheria</taxon>
        <taxon>Artiodactyla</taxon>
        <taxon>Whippomorpha</taxon>
        <taxon>Cetacea</taxon>
        <taxon>Mysticeti</taxon>
        <taxon>Eschrichtiidae</taxon>
        <taxon>Eschrichtius</taxon>
    </lineage>
</organism>
<feature type="compositionally biased region" description="Gly residues" evidence="1">
    <location>
        <begin position="22"/>
        <end position="32"/>
    </location>
</feature>
<evidence type="ECO:0000313" key="2">
    <source>
        <dbReference type="EMBL" id="KAJ8780384.1"/>
    </source>
</evidence>
<dbReference type="AlphaFoldDB" id="A0AB34GLT6"/>
<name>A0AB34GLT6_ESCRO</name>